<dbReference type="EMBL" id="JABMIG020000192">
    <property type="protein sequence ID" value="KAL3786558.1"/>
    <property type="molecule type" value="Genomic_DNA"/>
</dbReference>
<dbReference type="AlphaFoldDB" id="A0ABD3PFS3"/>
<reference evidence="1 2" key="1">
    <citation type="journal article" date="2020" name="G3 (Bethesda)">
        <title>Improved Reference Genome for Cyclotella cryptica CCMP332, a Model for Cell Wall Morphogenesis, Salinity Adaptation, and Lipid Production in Diatoms (Bacillariophyta).</title>
        <authorList>
            <person name="Roberts W.R."/>
            <person name="Downey K.M."/>
            <person name="Ruck E.C."/>
            <person name="Traller J.C."/>
            <person name="Alverson A.J."/>
        </authorList>
    </citation>
    <scope>NUCLEOTIDE SEQUENCE [LARGE SCALE GENOMIC DNA]</scope>
    <source>
        <strain evidence="1 2">CCMP332</strain>
    </source>
</reference>
<accession>A0ABD3PFS3</accession>
<sequence length="86" mass="9391">MYYEPEKLSPGQIADAALHGLSSSGNAAAIPLHNNVIFAVSPHGSLFPITRHSREAPRCLCWREGASVCWTSKYGTSKVDRFDVTD</sequence>
<organism evidence="1 2">
    <name type="scientific">Cyclotella cryptica</name>
    <dbReference type="NCBI Taxonomy" id="29204"/>
    <lineage>
        <taxon>Eukaryota</taxon>
        <taxon>Sar</taxon>
        <taxon>Stramenopiles</taxon>
        <taxon>Ochrophyta</taxon>
        <taxon>Bacillariophyta</taxon>
        <taxon>Coscinodiscophyceae</taxon>
        <taxon>Thalassiosirophycidae</taxon>
        <taxon>Stephanodiscales</taxon>
        <taxon>Stephanodiscaceae</taxon>
        <taxon>Cyclotella</taxon>
    </lineage>
</organism>
<proteinExistence type="predicted"/>
<evidence type="ECO:0000313" key="2">
    <source>
        <dbReference type="Proteomes" id="UP001516023"/>
    </source>
</evidence>
<comment type="caution">
    <text evidence="1">The sequence shown here is derived from an EMBL/GenBank/DDBJ whole genome shotgun (WGS) entry which is preliminary data.</text>
</comment>
<evidence type="ECO:0000313" key="1">
    <source>
        <dbReference type="EMBL" id="KAL3786558.1"/>
    </source>
</evidence>
<dbReference type="Proteomes" id="UP001516023">
    <property type="component" value="Unassembled WGS sequence"/>
</dbReference>
<keyword evidence="2" id="KW-1185">Reference proteome</keyword>
<gene>
    <name evidence="1" type="ORF">HJC23_006808</name>
</gene>
<name>A0ABD3PFS3_9STRA</name>
<protein>
    <submittedName>
        <fullName evidence="1">Uncharacterized protein</fullName>
    </submittedName>
</protein>